<protein>
    <recommendedName>
        <fullName evidence="3">EGF-like domain-containing protein</fullName>
    </recommendedName>
</protein>
<feature type="non-terminal residue" evidence="4">
    <location>
        <position position="1"/>
    </location>
</feature>
<evidence type="ECO:0000256" key="1">
    <source>
        <dbReference type="PROSITE-ProRule" id="PRU00076"/>
    </source>
</evidence>
<dbReference type="EMBL" id="CALNXJ010000049">
    <property type="protein sequence ID" value="CAH3151643.1"/>
    <property type="molecule type" value="Genomic_DNA"/>
</dbReference>
<evidence type="ECO:0000313" key="5">
    <source>
        <dbReference type="Proteomes" id="UP001159428"/>
    </source>
</evidence>
<evidence type="ECO:0000259" key="3">
    <source>
        <dbReference type="PROSITE" id="PS50026"/>
    </source>
</evidence>
<evidence type="ECO:0000313" key="4">
    <source>
        <dbReference type="EMBL" id="CAH3151643.1"/>
    </source>
</evidence>
<keyword evidence="1" id="KW-1015">Disulfide bond</keyword>
<dbReference type="PROSITE" id="PS50026">
    <property type="entry name" value="EGF_3"/>
    <property type="match status" value="1"/>
</dbReference>
<proteinExistence type="predicted"/>
<keyword evidence="2" id="KW-0812">Transmembrane</keyword>
<sequence>KKFEICKLRSCFDGGHNVTASCKVNETTIWRCCVSNGTGIIGLDLTNCSLKTLPSLQSVNMSLNWLYLQNNPALECNSSTFHGHFKGFANLTKLILPRRCNCTGGDSVWKQHIINGSVRWCYGQRNSCKVLNVTCPGNSACSSNGPGFSQCLCKPGWHGYKCLVKSGFPWLLIFAPVGGSTVVLIVIILLIQRKR</sequence>
<dbReference type="AlphaFoldDB" id="A0AAU9XM19"/>
<comment type="caution">
    <text evidence="1">Lacks conserved residue(s) required for the propagation of feature annotation.</text>
</comment>
<dbReference type="SUPFAM" id="SSF52058">
    <property type="entry name" value="L domain-like"/>
    <property type="match status" value="1"/>
</dbReference>
<evidence type="ECO:0000256" key="2">
    <source>
        <dbReference type="SAM" id="Phobius"/>
    </source>
</evidence>
<feature type="disulfide bond" evidence="1">
    <location>
        <begin position="153"/>
        <end position="162"/>
    </location>
</feature>
<reference evidence="4 5" key="1">
    <citation type="submission" date="2022-05" db="EMBL/GenBank/DDBJ databases">
        <authorList>
            <consortium name="Genoscope - CEA"/>
            <person name="William W."/>
        </authorList>
    </citation>
    <scope>NUCLEOTIDE SEQUENCE [LARGE SCALE GENOMIC DNA]</scope>
</reference>
<comment type="caution">
    <text evidence="4">The sequence shown here is derived from an EMBL/GenBank/DDBJ whole genome shotgun (WGS) entry which is preliminary data.</text>
</comment>
<dbReference type="InterPro" id="IPR042350">
    <property type="entry name" value="ATRAID"/>
</dbReference>
<feature type="domain" description="EGF-like" evidence="3">
    <location>
        <begin position="124"/>
        <end position="163"/>
    </location>
</feature>
<dbReference type="PROSITE" id="PS01186">
    <property type="entry name" value="EGF_2"/>
    <property type="match status" value="1"/>
</dbReference>
<feature type="transmembrane region" description="Helical" evidence="2">
    <location>
        <begin position="168"/>
        <end position="191"/>
    </location>
</feature>
<name>A0AAU9XM19_9CNID</name>
<gene>
    <name evidence="4" type="ORF">PMEA_00025309</name>
</gene>
<dbReference type="PANTHER" id="PTHR15926">
    <property type="entry name" value="ALL-TRANS RETINOIC ACID-INDUCED DIFFERENTIATION FACTOR"/>
    <property type="match status" value="1"/>
</dbReference>
<dbReference type="InterPro" id="IPR000742">
    <property type="entry name" value="EGF"/>
</dbReference>
<accession>A0AAU9XM19</accession>
<organism evidence="4 5">
    <name type="scientific">Pocillopora meandrina</name>
    <dbReference type="NCBI Taxonomy" id="46732"/>
    <lineage>
        <taxon>Eukaryota</taxon>
        <taxon>Metazoa</taxon>
        <taxon>Cnidaria</taxon>
        <taxon>Anthozoa</taxon>
        <taxon>Hexacorallia</taxon>
        <taxon>Scleractinia</taxon>
        <taxon>Astrocoeniina</taxon>
        <taxon>Pocilloporidae</taxon>
        <taxon>Pocillopora</taxon>
    </lineage>
</organism>
<dbReference type="PANTHER" id="PTHR15926:SF1">
    <property type="entry name" value="ALL-TRANS RETINOIC ACID-INDUCED DIFFERENTIATION FACTOR"/>
    <property type="match status" value="1"/>
</dbReference>
<dbReference type="PROSITE" id="PS00022">
    <property type="entry name" value="EGF_1"/>
    <property type="match status" value="1"/>
</dbReference>
<keyword evidence="2" id="KW-1133">Transmembrane helix</keyword>
<keyword evidence="2" id="KW-0472">Membrane</keyword>
<keyword evidence="1" id="KW-0245">EGF-like domain</keyword>
<dbReference type="Proteomes" id="UP001159428">
    <property type="component" value="Unassembled WGS sequence"/>
</dbReference>
<keyword evidence="5" id="KW-1185">Reference proteome</keyword>